<reference evidence="3" key="1">
    <citation type="submission" date="2022-06" db="EMBL/GenBank/DDBJ databases">
        <title>Genome Sequence of Candolleomyces eurysporus.</title>
        <authorList>
            <person name="Buettner E."/>
        </authorList>
    </citation>
    <scope>NUCLEOTIDE SEQUENCE</scope>
    <source>
        <strain evidence="3">VTCC 930004</strain>
    </source>
</reference>
<name>A0A9W8MJY9_9AGAR</name>
<accession>A0A9W8MJY9</accession>
<evidence type="ECO:0000313" key="3">
    <source>
        <dbReference type="EMBL" id="KAJ2933456.1"/>
    </source>
</evidence>
<dbReference type="PANTHER" id="PTHR28125">
    <property type="entry name" value="MEIOTIC EXPRESSION UP-REGULATED PROTEIN 26"/>
    <property type="match status" value="1"/>
</dbReference>
<evidence type="ECO:0000313" key="4">
    <source>
        <dbReference type="Proteomes" id="UP001140091"/>
    </source>
</evidence>
<sequence>MQYSHGVSAASGKPFSPPLLFRTVPRKNPAKTDRKEIRQGKCHKCSKWVAVEGVKDIECKVRSPPSHFYHTLTLPPGIKVKELHWWKHAASCHSQSTITGEEGVWEEDQVYKRLVEL</sequence>
<protein>
    <recommendedName>
        <fullName evidence="2">Transcription regulator Rua1 C-terminal domain-containing protein</fullName>
    </recommendedName>
</protein>
<evidence type="ECO:0000256" key="1">
    <source>
        <dbReference type="SAM" id="MobiDB-lite"/>
    </source>
</evidence>
<dbReference type="AlphaFoldDB" id="A0A9W8MJY9"/>
<dbReference type="PANTHER" id="PTHR28125:SF2">
    <property type="entry name" value="MEIOTIC EXPRESSION UP-REGULATED PROTEIN 26"/>
    <property type="match status" value="1"/>
</dbReference>
<gene>
    <name evidence="3" type="ORF">H1R20_g3610</name>
</gene>
<proteinExistence type="predicted"/>
<dbReference type="InterPro" id="IPR028012">
    <property type="entry name" value="Rua1_C"/>
</dbReference>
<dbReference type="Pfam" id="PF14616">
    <property type="entry name" value="Rua1_C"/>
    <property type="match status" value="1"/>
</dbReference>
<comment type="caution">
    <text evidence="3">The sequence shown here is derived from an EMBL/GenBank/DDBJ whole genome shotgun (WGS) entry which is preliminary data.</text>
</comment>
<feature type="domain" description="Transcription regulator Rua1 C-terminal" evidence="2">
    <location>
        <begin position="1"/>
        <end position="93"/>
    </location>
</feature>
<feature type="non-terminal residue" evidence="3">
    <location>
        <position position="1"/>
    </location>
</feature>
<feature type="region of interest" description="Disordered" evidence="1">
    <location>
        <begin position="1"/>
        <end position="35"/>
    </location>
</feature>
<organism evidence="3 4">
    <name type="scientific">Candolleomyces eurysporus</name>
    <dbReference type="NCBI Taxonomy" id="2828524"/>
    <lineage>
        <taxon>Eukaryota</taxon>
        <taxon>Fungi</taxon>
        <taxon>Dikarya</taxon>
        <taxon>Basidiomycota</taxon>
        <taxon>Agaricomycotina</taxon>
        <taxon>Agaricomycetes</taxon>
        <taxon>Agaricomycetidae</taxon>
        <taxon>Agaricales</taxon>
        <taxon>Agaricineae</taxon>
        <taxon>Psathyrellaceae</taxon>
        <taxon>Candolleomyces</taxon>
    </lineage>
</organism>
<dbReference type="Proteomes" id="UP001140091">
    <property type="component" value="Unassembled WGS sequence"/>
</dbReference>
<dbReference type="OrthoDB" id="5595379at2759"/>
<dbReference type="EMBL" id="JANBPK010000742">
    <property type="protein sequence ID" value="KAJ2933456.1"/>
    <property type="molecule type" value="Genomic_DNA"/>
</dbReference>
<evidence type="ECO:0000259" key="2">
    <source>
        <dbReference type="Pfam" id="PF14616"/>
    </source>
</evidence>
<keyword evidence="4" id="KW-1185">Reference proteome</keyword>